<dbReference type="PROSITE" id="PS51732">
    <property type="entry name" value="ASN_GLN_ASE_3"/>
    <property type="match status" value="1"/>
</dbReference>
<proteinExistence type="predicted"/>
<evidence type="ECO:0000313" key="3">
    <source>
        <dbReference type="Proteomes" id="UP001161391"/>
    </source>
</evidence>
<dbReference type="PIRSF" id="PIRSF500176">
    <property type="entry name" value="L_ASNase"/>
    <property type="match status" value="1"/>
</dbReference>
<dbReference type="PIRSF" id="PIRSF001220">
    <property type="entry name" value="L-ASNase_gatD"/>
    <property type="match status" value="1"/>
</dbReference>
<dbReference type="Pfam" id="PF00710">
    <property type="entry name" value="Asparaginase"/>
    <property type="match status" value="1"/>
</dbReference>
<dbReference type="Gene3D" id="3.40.50.1170">
    <property type="entry name" value="L-asparaginase, N-terminal domain"/>
    <property type="match status" value="1"/>
</dbReference>
<dbReference type="PRINTS" id="PR00139">
    <property type="entry name" value="ASNGLNASE"/>
</dbReference>
<dbReference type="Proteomes" id="UP001161391">
    <property type="component" value="Unassembled WGS sequence"/>
</dbReference>
<name>A0ABQ5VCT4_9PROT</name>
<protein>
    <submittedName>
        <fullName evidence="2">Asparaginase</fullName>
    </submittedName>
</protein>
<reference evidence="2" key="2">
    <citation type="submission" date="2023-01" db="EMBL/GenBank/DDBJ databases">
        <title>Draft genome sequence of Algimonas ampicilliniresistens strain NBRC 108219.</title>
        <authorList>
            <person name="Sun Q."/>
            <person name="Mori K."/>
        </authorList>
    </citation>
    <scope>NUCLEOTIDE SEQUENCE</scope>
    <source>
        <strain evidence="2">NBRC 108219</strain>
    </source>
</reference>
<comment type="caution">
    <text evidence="2">The sequence shown here is derived from an EMBL/GenBank/DDBJ whole genome shotgun (WGS) entry which is preliminary data.</text>
</comment>
<dbReference type="EMBL" id="BSNK01000002">
    <property type="protein sequence ID" value="GLQ24897.1"/>
    <property type="molecule type" value="Genomic_DNA"/>
</dbReference>
<dbReference type="SUPFAM" id="SSF53774">
    <property type="entry name" value="Glutaminase/Asparaginase"/>
    <property type="match status" value="1"/>
</dbReference>
<gene>
    <name evidence="2" type="primary">aspG_2</name>
    <name evidence="2" type="ORF">GCM10007853_27710</name>
</gene>
<feature type="domain" description="L-asparaginase N-terminal" evidence="1">
    <location>
        <begin position="14"/>
        <end position="163"/>
    </location>
</feature>
<accession>A0ABQ5VCT4</accession>
<evidence type="ECO:0000259" key="1">
    <source>
        <dbReference type="Pfam" id="PF00710"/>
    </source>
</evidence>
<evidence type="ECO:0000313" key="2">
    <source>
        <dbReference type="EMBL" id="GLQ24897.1"/>
    </source>
</evidence>
<organism evidence="2 3">
    <name type="scientific">Algimonas ampicilliniresistens</name>
    <dbReference type="NCBI Taxonomy" id="1298735"/>
    <lineage>
        <taxon>Bacteria</taxon>
        <taxon>Pseudomonadati</taxon>
        <taxon>Pseudomonadota</taxon>
        <taxon>Alphaproteobacteria</taxon>
        <taxon>Maricaulales</taxon>
        <taxon>Robiginitomaculaceae</taxon>
        <taxon>Algimonas</taxon>
    </lineage>
</organism>
<reference evidence="2" key="1">
    <citation type="journal article" date="2014" name="Int. J. Syst. Evol. Microbiol.">
        <title>Complete genome of a new Firmicutes species belonging to the dominant human colonic microbiota ('Ruminococcus bicirculans') reveals two chromosomes and a selective capacity to utilize plant glucans.</title>
        <authorList>
            <consortium name="NISC Comparative Sequencing Program"/>
            <person name="Wegmann U."/>
            <person name="Louis P."/>
            <person name="Goesmann A."/>
            <person name="Henrissat B."/>
            <person name="Duncan S.H."/>
            <person name="Flint H.J."/>
        </authorList>
    </citation>
    <scope>NUCLEOTIDE SEQUENCE</scope>
    <source>
        <strain evidence="2">NBRC 108219</strain>
    </source>
</reference>
<dbReference type="PANTHER" id="PTHR11707:SF28">
    <property type="entry name" value="60 KDA LYSOPHOSPHOLIPASE"/>
    <property type="match status" value="1"/>
</dbReference>
<sequence length="170" mass="18593">MAHLSYVQEAKMDVLILTTGGTIDKVHDVRTETLVFDGSTAVSDILKYGRIEFPRVESLMSIDSLDMTADHRDAILRAVIDAPEKNIVITHGTGTMEQTAQHLLGHVRGKTVVLTGAMRPQSLWRSDAEFNLGGALIAAQTLPHGIYAVMNGCVIPARDVRKNLQTGRFI</sequence>
<dbReference type="PANTHER" id="PTHR11707">
    <property type="entry name" value="L-ASPARAGINASE"/>
    <property type="match status" value="1"/>
</dbReference>
<dbReference type="InterPro" id="IPR006034">
    <property type="entry name" value="Asparaginase/glutaminase-like"/>
</dbReference>
<dbReference type="InterPro" id="IPR036152">
    <property type="entry name" value="Asp/glu_Ase-like_sf"/>
</dbReference>
<keyword evidence="3" id="KW-1185">Reference proteome</keyword>
<dbReference type="InterPro" id="IPR027474">
    <property type="entry name" value="L-asparaginase_N"/>
</dbReference>
<dbReference type="InterPro" id="IPR037152">
    <property type="entry name" value="L-asparaginase_N_sf"/>
</dbReference>